<evidence type="ECO:0008006" key="3">
    <source>
        <dbReference type="Google" id="ProtNLM"/>
    </source>
</evidence>
<evidence type="ECO:0000313" key="1">
    <source>
        <dbReference type="EMBL" id="KPV54058.1"/>
    </source>
</evidence>
<evidence type="ECO:0000313" key="2">
    <source>
        <dbReference type="Proteomes" id="UP000050509"/>
    </source>
</evidence>
<dbReference type="AlphaFoldDB" id="A0A0P9DKL9"/>
<gene>
    <name evidence="1" type="ORF">SE17_06030</name>
</gene>
<protein>
    <recommendedName>
        <fullName evidence="3">Luciferase-like domain-containing protein</fullName>
    </recommendedName>
</protein>
<sequence length="85" mass="8959">MLERKLDILREHCAALGRDEATITKTVVTYLDLGPQGASTAAVIDLCGALAALGFQQLIINLPNAHTLAPIEQLGREIVPAVAAL</sequence>
<dbReference type="SUPFAM" id="SSF51679">
    <property type="entry name" value="Bacterial luciferase-like"/>
    <property type="match status" value="1"/>
</dbReference>
<reference evidence="1 2" key="1">
    <citation type="submission" date="2015-09" db="EMBL/GenBank/DDBJ databases">
        <title>Draft genome sequence of Kouleothrix aurantiaca JCM 19913.</title>
        <authorList>
            <person name="Hemp J."/>
        </authorList>
    </citation>
    <scope>NUCLEOTIDE SEQUENCE [LARGE SCALE GENOMIC DNA]</scope>
    <source>
        <strain evidence="1 2">COM-B</strain>
    </source>
</reference>
<keyword evidence="2" id="KW-1185">Reference proteome</keyword>
<dbReference type="EMBL" id="LJCR01000122">
    <property type="protein sequence ID" value="KPV54058.1"/>
    <property type="molecule type" value="Genomic_DNA"/>
</dbReference>
<comment type="caution">
    <text evidence="1">The sequence shown here is derived from an EMBL/GenBank/DDBJ whole genome shotgun (WGS) entry which is preliminary data.</text>
</comment>
<accession>A0A0P9DKL9</accession>
<dbReference type="Gene3D" id="3.20.20.30">
    <property type="entry name" value="Luciferase-like domain"/>
    <property type="match status" value="1"/>
</dbReference>
<proteinExistence type="predicted"/>
<name>A0A0P9DKL9_9CHLR</name>
<organism evidence="1 2">
    <name type="scientific">Kouleothrix aurantiaca</name>
    <dbReference type="NCBI Taxonomy" id="186479"/>
    <lineage>
        <taxon>Bacteria</taxon>
        <taxon>Bacillati</taxon>
        <taxon>Chloroflexota</taxon>
        <taxon>Chloroflexia</taxon>
        <taxon>Chloroflexales</taxon>
        <taxon>Roseiflexineae</taxon>
        <taxon>Roseiflexaceae</taxon>
        <taxon>Kouleothrix</taxon>
    </lineage>
</organism>
<dbReference type="InterPro" id="IPR036661">
    <property type="entry name" value="Luciferase-like_sf"/>
</dbReference>
<dbReference type="Proteomes" id="UP000050509">
    <property type="component" value="Unassembled WGS sequence"/>
</dbReference>
<dbReference type="GO" id="GO:0016705">
    <property type="term" value="F:oxidoreductase activity, acting on paired donors, with incorporation or reduction of molecular oxygen"/>
    <property type="evidence" value="ECO:0007669"/>
    <property type="project" value="InterPro"/>
</dbReference>